<dbReference type="InterPro" id="IPR029033">
    <property type="entry name" value="His_PPase_superfam"/>
</dbReference>
<evidence type="ECO:0000256" key="1">
    <source>
        <dbReference type="PIRSR" id="PIRSR613078-1"/>
    </source>
</evidence>
<organism evidence="3 4">
    <name type="scientific">Treponema denticola SP33</name>
    <dbReference type="NCBI Taxonomy" id="999437"/>
    <lineage>
        <taxon>Bacteria</taxon>
        <taxon>Pseudomonadati</taxon>
        <taxon>Spirochaetota</taxon>
        <taxon>Spirochaetia</taxon>
        <taxon>Spirochaetales</taxon>
        <taxon>Treponemataceae</taxon>
        <taxon>Treponema</taxon>
    </lineage>
</organism>
<dbReference type="InterPro" id="IPR013078">
    <property type="entry name" value="His_Pase_superF_clade-1"/>
</dbReference>
<dbReference type="SMART" id="SM00855">
    <property type="entry name" value="PGAM"/>
    <property type="match status" value="1"/>
</dbReference>
<dbReference type="GO" id="GO:0016791">
    <property type="term" value="F:phosphatase activity"/>
    <property type="evidence" value="ECO:0007669"/>
    <property type="project" value="TreeGrafter"/>
</dbReference>
<name>M2AYF6_TREDN</name>
<protein>
    <recommendedName>
        <fullName evidence="5">Phosphoglycerate mutase</fullName>
    </recommendedName>
</protein>
<evidence type="ECO:0000313" key="4">
    <source>
        <dbReference type="Proteomes" id="UP000016183"/>
    </source>
</evidence>
<evidence type="ECO:0000313" key="3">
    <source>
        <dbReference type="EMBL" id="EMB22140.1"/>
    </source>
</evidence>
<gene>
    <name evidence="3" type="ORF">HMPREF9733_02477</name>
</gene>
<dbReference type="RefSeq" id="WP_010697505.1">
    <property type="nucleotide sequence ID" value="NZ_KB442454.1"/>
</dbReference>
<accession>M2AYF6</accession>
<dbReference type="HOGENOM" id="CLU_033323_9_5_12"/>
<dbReference type="PANTHER" id="PTHR48100:SF59">
    <property type="entry name" value="ADENOSYLCOBALAMIN_ALPHA-RIBAZOLE PHOSPHATASE"/>
    <property type="match status" value="1"/>
</dbReference>
<evidence type="ECO:0008006" key="5">
    <source>
        <dbReference type="Google" id="ProtNLM"/>
    </source>
</evidence>
<dbReference type="CDD" id="cd07067">
    <property type="entry name" value="HP_PGM_like"/>
    <property type="match status" value="1"/>
</dbReference>
<comment type="caution">
    <text evidence="3">The sequence shown here is derived from an EMBL/GenBank/DDBJ whole genome shotgun (WGS) entry which is preliminary data.</text>
</comment>
<proteinExistence type="predicted"/>
<evidence type="ECO:0000256" key="2">
    <source>
        <dbReference type="PIRSR" id="PIRSR613078-2"/>
    </source>
</evidence>
<dbReference type="PATRIC" id="fig|999437.3.peg.2556"/>
<feature type="active site" description="Proton donor/acceptor" evidence="1">
    <location>
        <position position="83"/>
    </location>
</feature>
<dbReference type="PANTHER" id="PTHR48100">
    <property type="entry name" value="BROAD-SPECIFICITY PHOSPHATASE YOR283W-RELATED"/>
    <property type="match status" value="1"/>
</dbReference>
<dbReference type="Pfam" id="PF00300">
    <property type="entry name" value="His_Phos_1"/>
    <property type="match status" value="1"/>
</dbReference>
<dbReference type="OrthoDB" id="9781415at2"/>
<feature type="active site" description="Tele-phosphohistidine intermediate" evidence="1">
    <location>
        <position position="10"/>
    </location>
</feature>
<dbReference type="Proteomes" id="UP000016183">
    <property type="component" value="Unassembled WGS sequence"/>
</dbReference>
<dbReference type="SUPFAM" id="SSF53254">
    <property type="entry name" value="Phosphoglycerate mutase-like"/>
    <property type="match status" value="1"/>
</dbReference>
<dbReference type="AlphaFoldDB" id="M2AYF6"/>
<dbReference type="InterPro" id="IPR050275">
    <property type="entry name" value="PGM_Phosphatase"/>
</dbReference>
<feature type="binding site" evidence="2">
    <location>
        <position position="59"/>
    </location>
    <ligand>
        <name>substrate</name>
    </ligand>
</feature>
<dbReference type="EMBL" id="AGDZ01000028">
    <property type="protein sequence ID" value="EMB22140.1"/>
    <property type="molecule type" value="Genomic_DNA"/>
</dbReference>
<dbReference type="Gene3D" id="3.40.50.1240">
    <property type="entry name" value="Phosphoglycerate mutase-like"/>
    <property type="match status" value="1"/>
</dbReference>
<reference evidence="3 4" key="1">
    <citation type="submission" date="2012-01" db="EMBL/GenBank/DDBJ databases">
        <title>The Genome Sequence of Treponema denticola SP33.</title>
        <authorList>
            <consortium name="The Broad Institute Genome Sequencing Platform"/>
            <person name="Earl A."/>
            <person name="Ward D."/>
            <person name="Feldgarden M."/>
            <person name="Gevers D."/>
            <person name="Blanton J.M."/>
            <person name="Fenno C.J."/>
            <person name="Baranova O.V."/>
            <person name="Mathney J."/>
            <person name="Dewhirst F.E."/>
            <person name="Izard J."/>
            <person name="Young S.K."/>
            <person name="Zeng Q."/>
            <person name="Gargeya S."/>
            <person name="Fitzgerald M."/>
            <person name="Haas B."/>
            <person name="Abouelleil A."/>
            <person name="Alvarado L."/>
            <person name="Arachchi H.M."/>
            <person name="Berlin A."/>
            <person name="Chapman S.B."/>
            <person name="Gearin G."/>
            <person name="Goldberg J."/>
            <person name="Griggs A."/>
            <person name="Gujja S."/>
            <person name="Hansen M."/>
            <person name="Heiman D."/>
            <person name="Howarth C."/>
            <person name="Larimer J."/>
            <person name="Lui A."/>
            <person name="MacDonald P.J.P."/>
            <person name="McCowen C."/>
            <person name="Montmayeur A."/>
            <person name="Murphy C."/>
            <person name="Neiman D."/>
            <person name="Pearson M."/>
            <person name="Priest M."/>
            <person name="Roberts A."/>
            <person name="Saif S."/>
            <person name="Shea T."/>
            <person name="Sisk P."/>
            <person name="Stolte C."/>
            <person name="Sykes S."/>
            <person name="Wortman J."/>
            <person name="Nusbaum C."/>
            <person name="Birren B."/>
        </authorList>
    </citation>
    <scope>NUCLEOTIDE SEQUENCE [LARGE SCALE GENOMIC DNA]</scope>
    <source>
        <strain evidence="3 4">SP33</strain>
    </source>
</reference>
<dbReference type="GO" id="GO:0005737">
    <property type="term" value="C:cytoplasm"/>
    <property type="evidence" value="ECO:0007669"/>
    <property type="project" value="TreeGrafter"/>
</dbReference>
<sequence length="201" mass="23134">MDYKFIFLRHGRSLADDEGKHEGLYDSPLTEIGIRQAKNIVEILKSYDFDLIISSPLKRALQTAEIISKTLNIEIEVNDLFKERDNGILAGLTFEEAEIKYPEPKNQSIYRNFPCESGENEIQLNSRALLCINAILKKKPGKYLIVAHGKILNAIIKQILKMPIGNLNNSAVFRLKDTGYIEMDYYIKKNLWVLNKMEDRI</sequence>